<dbReference type="STRING" id="1305675.BFG57_11590"/>
<dbReference type="Pfam" id="PF13649">
    <property type="entry name" value="Methyltransf_25"/>
    <property type="match status" value="1"/>
</dbReference>
<dbReference type="CDD" id="cd02440">
    <property type="entry name" value="AdoMet_MTases"/>
    <property type="match status" value="1"/>
</dbReference>
<evidence type="ECO:0000256" key="2">
    <source>
        <dbReference type="ARBA" id="ARBA00022679"/>
    </source>
</evidence>
<organism evidence="4 5">
    <name type="scientific">Bacillus solimangrovi</name>
    <dbReference type="NCBI Taxonomy" id="1305675"/>
    <lineage>
        <taxon>Bacteria</taxon>
        <taxon>Bacillati</taxon>
        <taxon>Bacillota</taxon>
        <taxon>Bacilli</taxon>
        <taxon>Bacillales</taxon>
        <taxon>Bacillaceae</taxon>
        <taxon>Bacillus</taxon>
    </lineage>
</organism>
<keyword evidence="1 4" id="KW-0489">Methyltransferase</keyword>
<proteinExistence type="predicted"/>
<keyword evidence="2 4" id="KW-0808">Transferase</keyword>
<evidence type="ECO:0000313" key="5">
    <source>
        <dbReference type="Proteomes" id="UP000095209"/>
    </source>
</evidence>
<keyword evidence="5" id="KW-1185">Reference proteome</keyword>
<dbReference type="EMBL" id="MJEH01000010">
    <property type="protein sequence ID" value="OEH93677.1"/>
    <property type="molecule type" value="Genomic_DNA"/>
</dbReference>
<dbReference type="Gene3D" id="3.40.50.150">
    <property type="entry name" value="Vaccinia Virus protein VP39"/>
    <property type="match status" value="1"/>
</dbReference>
<evidence type="ECO:0000313" key="4">
    <source>
        <dbReference type="EMBL" id="OEH93677.1"/>
    </source>
</evidence>
<evidence type="ECO:0000259" key="3">
    <source>
        <dbReference type="Pfam" id="PF13649"/>
    </source>
</evidence>
<dbReference type="OrthoDB" id="9811589at2"/>
<reference evidence="4 5" key="1">
    <citation type="submission" date="2016-08" db="EMBL/GenBank/DDBJ databases">
        <title>Genome of Bacillus solimangrovi GH2-4.</title>
        <authorList>
            <person name="Lim S."/>
            <person name="Kim B.-C."/>
        </authorList>
    </citation>
    <scope>NUCLEOTIDE SEQUENCE [LARGE SCALE GENOMIC DNA]</scope>
    <source>
        <strain evidence="4 5">GH2-4</strain>
    </source>
</reference>
<comment type="caution">
    <text evidence="4">The sequence shown here is derived from an EMBL/GenBank/DDBJ whole genome shotgun (WGS) entry which is preliminary data.</text>
</comment>
<evidence type="ECO:0000256" key="1">
    <source>
        <dbReference type="ARBA" id="ARBA00022603"/>
    </source>
</evidence>
<dbReference type="Gene3D" id="2.20.25.110">
    <property type="entry name" value="S-adenosyl-L-methionine-dependent methyltransferases"/>
    <property type="match status" value="1"/>
</dbReference>
<name>A0A1E5LHX7_9BACI</name>
<dbReference type="RefSeq" id="WP_069716252.1">
    <property type="nucleotide sequence ID" value="NZ_MJEH01000010.1"/>
</dbReference>
<feature type="domain" description="Methyltransferase" evidence="3">
    <location>
        <begin position="41"/>
        <end position="135"/>
    </location>
</feature>
<sequence length="246" mass="28943">MAYQAFAYLYDKLMQDAPYDDWLKLTRRMADQYGISGNRLLDLACGTGELSIRLSKQGWNVSGVDLSDDMLAVAQEKAVHEKQIIDFFKQDMRQLTGFNPFDLIVIYCDSLNYLEAEEDVKRAFINIHSFLKEDGLFMFDVHSTYKIRELFIGQTYASNDDDLSFIWQCYEGETLLTVEHDLTFFVREGNNYKRFDETHIQRTFEEDVYERLLNETGFQLEGKLYDFQNNYSDNAERVIFIAKKKI</sequence>
<protein>
    <submittedName>
        <fullName evidence="4">Methyltransferase</fullName>
    </submittedName>
</protein>
<dbReference type="PANTHER" id="PTHR43861">
    <property type="entry name" value="TRANS-ACONITATE 2-METHYLTRANSFERASE-RELATED"/>
    <property type="match status" value="1"/>
</dbReference>
<dbReference type="AlphaFoldDB" id="A0A1E5LHX7"/>
<dbReference type="SUPFAM" id="SSF53335">
    <property type="entry name" value="S-adenosyl-L-methionine-dependent methyltransferases"/>
    <property type="match status" value="1"/>
</dbReference>
<dbReference type="GO" id="GO:0032259">
    <property type="term" value="P:methylation"/>
    <property type="evidence" value="ECO:0007669"/>
    <property type="project" value="UniProtKB-KW"/>
</dbReference>
<dbReference type="InterPro" id="IPR029063">
    <property type="entry name" value="SAM-dependent_MTases_sf"/>
</dbReference>
<dbReference type="Proteomes" id="UP000095209">
    <property type="component" value="Unassembled WGS sequence"/>
</dbReference>
<dbReference type="GO" id="GO:0008168">
    <property type="term" value="F:methyltransferase activity"/>
    <property type="evidence" value="ECO:0007669"/>
    <property type="project" value="UniProtKB-KW"/>
</dbReference>
<accession>A0A1E5LHX7</accession>
<gene>
    <name evidence="4" type="ORF">BFG57_11590</name>
</gene>
<dbReference type="InterPro" id="IPR041698">
    <property type="entry name" value="Methyltransf_25"/>
</dbReference>
<dbReference type="PANTHER" id="PTHR43861:SF1">
    <property type="entry name" value="TRANS-ACONITATE 2-METHYLTRANSFERASE"/>
    <property type="match status" value="1"/>
</dbReference>